<keyword evidence="3" id="KW-1185">Reference proteome</keyword>
<feature type="transmembrane region" description="Helical" evidence="1">
    <location>
        <begin position="64"/>
        <end position="87"/>
    </location>
</feature>
<gene>
    <name evidence="2" type="ORF">SAMN05660976_02475</name>
</gene>
<evidence type="ECO:0000313" key="3">
    <source>
        <dbReference type="Proteomes" id="UP000198953"/>
    </source>
</evidence>
<keyword evidence="1" id="KW-0472">Membrane</keyword>
<dbReference type="RefSeq" id="WP_177227321.1">
    <property type="nucleotide sequence ID" value="NZ_FOBF01000005.1"/>
</dbReference>
<proteinExistence type="predicted"/>
<dbReference type="AlphaFoldDB" id="A0A1H7QBG9"/>
<feature type="transmembrane region" description="Helical" evidence="1">
    <location>
        <begin position="29"/>
        <end position="52"/>
    </location>
</feature>
<keyword evidence="1" id="KW-0812">Transmembrane</keyword>
<sequence length="88" mass="8785">MGLAIAGMFGFLMVNLVVALVAISMESTVALGVAAGFLALLGLGAGVVLVVLRKSWSIGLGLGLMIGWGLSSIVTAGFCTGLNPALYT</sequence>
<reference evidence="2 3" key="1">
    <citation type="submission" date="2016-10" db="EMBL/GenBank/DDBJ databases">
        <authorList>
            <person name="de Groot N.N."/>
        </authorList>
    </citation>
    <scope>NUCLEOTIDE SEQUENCE [LARGE SCALE GENOMIC DNA]</scope>
    <source>
        <strain evidence="2 3">DSM 43357</strain>
    </source>
</reference>
<evidence type="ECO:0000256" key="1">
    <source>
        <dbReference type="SAM" id="Phobius"/>
    </source>
</evidence>
<dbReference type="EMBL" id="FOBF01000005">
    <property type="protein sequence ID" value="SEL44825.1"/>
    <property type="molecule type" value="Genomic_DNA"/>
</dbReference>
<protein>
    <submittedName>
        <fullName evidence="2">Uncharacterized protein</fullName>
    </submittedName>
</protein>
<dbReference type="STRING" id="46177.SAMN05660976_02475"/>
<accession>A0A1H7QBG9</accession>
<name>A0A1H7QBG9_9ACTN</name>
<organism evidence="2 3">
    <name type="scientific">Nonomuraea pusilla</name>
    <dbReference type="NCBI Taxonomy" id="46177"/>
    <lineage>
        <taxon>Bacteria</taxon>
        <taxon>Bacillati</taxon>
        <taxon>Actinomycetota</taxon>
        <taxon>Actinomycetes</taxon>
        <taxon>Streptosporangiales</taxon>
        <taxon>Streptosporangiaceae</taxon>
        <taxon>Nonomuraea</taxon>
    </lineage>
</organism>
<keyword evidence="1" id="KW-1133">Transmembrane helix</keyword>
<evidence type="ECO:0000313" key="2">
    <source>
        <dbReference type="EMBL" id="SEL44825.1"/>
    </source>
</evidence>
<dbReference type="Proteomes" id="UP000198953">
    <property type="component" value="Unassembled WGS sequence"/>
</dbReference>